<dbReference type="PANTHER" id="PTHR15462">
    <property type="entry name" value="SERINE PROTEASE"/>
    <property type="match status" value="1"/>
</dbReference>
<feature type="non-terminal residue" evidence="3">
    <location>
        <position position="1"/>
    </location>
</feature>
<feature type="region of interest" description="Disordered" evidence="2">
    <location>
        <begin position="176"/>
        <end position="240"/>
    </location>
</feature>
<protein>
    <submittedName>
        <fullName evidence="3">Glutamyl endopeptidase</fullName>
    </submittedName>
</protein>
<sequence length="271" mass="28766">ARVAPGASYPLSSVGQLRNGCTGFLAGPCHVIAVAHCVYDPKTDTWWPGLEFSAGRNGPDEWAPHGTVTWRGVDVPEQWRRGRSSGAAGSEPYDYALLVLSAPLGRRLGWLQVGVCCSPASRAGNTTRHQQQQQQQQSGRLPPCGGIWVRVGGYPDNQQNGTMWDERCRLYGSSVGGRGSRGADGGGEGGGLSWHDCHTRGGNSGSPLWMEPGWTAEAPAENSSADASSPREQRQEQQPVACALAMHVAAESTRRWDASGACTAAARGGWL</sequence>
<evidence type="ECO:0000256" key="1">
    <source>
        <dbReference type="ARBA" id="ARBA00022729"/>
    </source>
</evidence>
<dbReference type="Gene3D" id="2.40.10.10">
    <property type="entry name" value="Trypsin-like serine proteases"/>
    <property type="match status" value="2"/>
</dbReference>
<dbReference type="EMBL" id="PGGS01000174">
    <property type="protein sequence ID" value="PNH07558.1"/>
    <property type="molecule type" value="Genomic_DNA"/>
</dbReference>
<keyword evidence="4" id="KW-1185">Reference proteome</keyword>
<feature type="region of interest" description="Disordered" evidence="2">
    <location>
        <begin position="122"/>
        <end position="142"/>
    </location>
</feature>
<organism evidence="3 4">
    <name type="scientific">Tetrabaena socialis</name>
    <dbReference type="NCBI Taxonomy" id="47790"/>
    <lineage>
        <taxon>Eukaryota</taxon>
        <taxon>Viridiplantae</taxon>
        <taxon>Chlorophyta</taxon>
        <taxon>core chlorophytes</taxon>
        <taxon>Chlorophyceae</taxon>
        <taxon>CS clade</taxon>
        <taxon>Chlamydomonadales</taxon>
        <taxon>Tetrabaenaceae</taxon>
        <taxon>Tetrabaena</taxon>
    </lineage>
</organism>
<proteinExistence type="predicted"/>
<dbReference type="SUPFAM" id="SSF50494">
    <property type="entry name" value="Trypsin-like serine proteases"/>
    <property type="match status" value="1"/>
</dbReference>
<dbReference type="InterPro" id="IPR043504">
    <property type="entry name" value="Peptidase_S1_PA_chymotrypsin"/>
</dbReference>
<dbReference type="InterPro" id="IPR009003">
    <property type="entry name" value="Peptidase_S1_PA"/>
</dbReference>
<accession>A0A2J8A4W9</accession>
<keyword evidence="1" id="KW-0732">Signal</keyword>
<dbReference type="Proteomes" id="UP000236333">
    <property type="component" value="Unassembled WGS sequence"/>
</dbReference>
<dbReference type="AlphaFoldDB" id="A0A2J8A4W9"/>
<name>A0A2J8A4W9_9CHLO</name>
<feature type="compositionally biased region" description="Gly residues" evidence="2">
    <location>
        <begin position="176"/>
        <end position="192"/>
    </location>
</feature>
<evidence type="ECO:0000256" key="2">
    <source>
        <dbReference type="SAM" id="MobiDB-lite"/>
    </source>
</evidence>
<evidence type="ECO:0000313" key="3">
    <source>
        <dbReference type="EMBL" id="PNH07558.1"/>
    </source>
</evidence>
<gene>
    <name evidence="3" type="ORF">TSOC_005978</name>
</gene>
<evidence type="ECO:0000313" key="4">
    <source>
        <dbReference type="Proteomes" id="UP000236333"/>
    </source>
</evidence>
<reference evidence="3 4" key="1">
    <citation type="journal article" date="2017" name="Mol. Biol. Evol.">
        <title>The 4-celled Tetrabaena socialis nuclear genome reveals the essential components for genetic control of cell number at the origin of multicellularity in the volvocine lineage.</title>
        <authorList>
            <person name="Featherston J."/>
            <person name="Arakaki Y."/>
            <person name="Hanschen E.R."/>
            <person name="Ferris P.J."/>
            <person name="Michod R.E."/>
            <person name="Olson B.J.S.C."/>
            <person name="Nozaki H."/>
            <person name="Durand P.M."/>
        </authorList>
    </citation>
    <scope>NUCLEOTIDE SEQUENCE [LARGE SCALE GENOMIC DNA]</scope>
    <source>
        <strain evidence="3 4">NIES-571</strain>
    </source>
</reference>
<dbReference type="OrthoDB" id="543782at2759"/>
<dbReference type="PANTHER" id="PTHR15462:SF8">
    <property type="entry name" value="SERINE PROTEASE"/>
    <property type="match status" value="1"/>
</dbReference>
<dbReference type="InterPro" id="IPR050966">
    <property type="entry name" value="Glutamyl_endopeptidase"/>
</dbReference>
<comment type="caution">
    <text evidence="3">The sequence shown here is derived from an EMBL/GenBank/DDBJ whole genome shotgun (WGS) entry which is preliminary data.</text>
</comment>